<name>A0A398B7F7_9BACI</name>
<accession>A0A398B7F7</accession>
<dbReference type="EMBL" id="QWVS01000018">
    <property type="protein sequence ID" value="RID85471.1"/>
    <property type="molecule type" value="Genomic_DNA"/>
</dbReference>
<proteinExistence type="predicted"/>
<evidence type="ECO:0000313" key="3">
    <source>
        <dbReference type="Proteomes" id="UP000266016"/>
    </source>
</evidence>
<dbReference type="InterPro" id="IPR002931">
    <property type="entry name" value="Transglutaminase-like"/>
</dbReference>
<dbReference type="Pfam" id="PF08379">
    <property type="entry name" value="Bact_transglu_N"/>
    <property type="match status" value="1"/>
</dbReference>
<dbReference type="AlphaFoldDB" id="A0A398B7F7"/>
<reference evidence="2 3" key="1">
    <citation type="submission" date="2018-08" db="EMBL/GenBank/DDBJ databases">
        <title>Bacillus jemisoniae sp. nov., Bacillus chryseoplanitiae sp. nov., Bacillus resnikiae sp. nov., and Bacillus frankliniae sp. nov., isolated from Viking spacecraft and associated surfaces.</title>
        <authorList>
            <person name="Seuylemezian A."/>
            <person name="Vaishampayan P."/>
        </authorList>
    </citation>
    <scope>NUCLEOTIDE SEQUENCE [LARGE SCALE GENOMIC DNA]</scope>
    <source>
        <strain evidence="2 3">MA001</strain>
    </source>
</reference>
<dbReference type="RefSeq" id="WP_119117367.1">
    <property type="nucleotide sequence ID" value="NZ_QWVS01000018.1"/>
</dbReference>
<protein>
    <submittedName>
        <fullName evidence="2">Transglutaminase family protein</fullName>
    </submittedName>
</protein>
<dbReference type="PANTHER" id="PTHR33490">
    <property type="entry name" value="BLR5614 PROTEIN-RELATED"/>
    <property type="match status" value="1"/>
</dbReference>
<dbReference type="Gene3D" id="3.10.620.30">
    <property type="match status" value="1"/>
</dbReference>
<keyword evidence="3" id="KW-1185">Reference proteome</keyword>
<sequence>MKYEINHLTKYTYQEPVVDSINEVRLTPRKDERQIYCEQNILIEPKVSLFSYKDFFGNTVHYFTNPTPHQELLIQSHSIVEIKDIDDRQVTNHVPFETECNILTGETFQNNFAEFLMETDYTRVTPELQTFYDETVRTYQVKSVYQLLEEISNLLHTSLIYDTGATNVHTTVEETLRLKRGVCQDYAHLMIALCRLADIPSRYVSGYQFIGDIHNNQTDIQHASHAWVEAYVPKVGWIGFDPTNNGKIDWRYIKIGHGRNYQDIVPVKGVYQGLGGQRLDVSVDVKILN</sequence>
<dbReference type="InterPro" id="IPR013589">
    <property type="entry name" value="Bac_transglu_N"/>
</dbReference>
<dbReference type="Proteomes" id="UP000266016">
    <property type="component" value="Unassembled WGS sequence"/>
</dbReference>
<dbReference type="SMART" id="SM00460">
    <property type="entry name" value="TGc"/>
    <property type="match status" value="1"/>
</dbReference>
<organism evidence="2 3">
    <name type="scientific">Peribacillus asahii</name>
    <dbReference type="NCBI Taxonomy" id="228899"/>
    <lineage>
        <taxon>Bacteria</taxon>
        <taxon>Bacillati</taxon>
        <taxon>Bacillota</taxon>
        <taxon>Bacilli</taxon>
        <taxon>Bacillales</taxon>
        <taxon>Bacillaceae</taxon>
        <taxon>Peribacillus</taxon>
    </lineage>
</organism>
<dbReference type="InterPro" id="IPR038765">
    <property type="entry name" value="Papain-like_cys_pep_sf"/>
</dbReference>
<evidence type="ECO:0000313" key="2">
    <source>
        <dbReference type="EMBL" id="RID85471.1"/>
    </source>
</evidence>
<dbReference type="SUPFAM" id="SSF54001">
    <property type="entry name" value="Cysteine proteinases"/>
    <property type="match status" value="1"/>
</dbReference>
<dbReference type="Pfam" id="PF01841">
    <property type="entry name" value="Transglut_core"/>
    <property type="match status" value="1"/>
</dbReference>
<gene>
    <name evidence="2" type="ORF">D1953_11720</name>
</gene>
<feature type="domain" description="Transglutaminase-like" evidence="1">
    <location>
        <begin position="175"/>
        <end position="244"/>
    </location>
</feature>
<comment type="caution">
    <text evidence="2">The sequence shown here is derived from an EMBL/GenBank/DDBJ whole genome shotgun (WGS) entry which is preliminary data.</text>
</comment>
<evidence type="ECO:0000259" key="1">
    <source>
        <dbReference type="SMART" id="SM00460"/>
    </source>
</evidence>
<dbReference type="PANTHER" id="PTHR33490:SF6">
    <property type="entry name" value="SLL1049 PROTEIN"/>
    <property type="match status" value="1"/>
</dbReference>